<proteinExistence type="predicted"/>
<evidence type="ECO:0000313" key="4">
    <source>
        <dbReference type="EMBL" id="CAJ1386957.1"/>
    </source>
</evidence>
<keyword evidence="5" id="KW-1185">Reference proteome</keyword>
<feature type="non-terminal residue" evidence="4">
    <location>
        <position position="1"/>
    </location>
</feature>
<dbReference type="AlphaFoldDB" id="A0AA36N154"/>
<dbReference type="PROSITE" id="PS50102">
    <property type="entry name" value="RRM"/>
    <property type="match status" value="1"/>
</dbReference>
<name>A0AA36N154_9DINO</name>
<dbReference type="SUPFAM" id="SSF54928">
    <property type="entry name" value="RNA-binding domain, RBD"/>
    <property type="match status" value="1"/>
</dbReference>
<evidence type="ECO:0000256" key="1">
    <source>
        <dbReference type="PROSITE-ProRule" id="PRU00176"/>
    </source>
</evidence>
<dbReference type="InterPro" id="IPR000504">
    <property type="entry name" value="RRM_dom"/>
</dbReference>
<protein>
    <recommendedName>
        <fullName evidence="3">RRM domain-containing protein</fullName>
    </recommendedName>
</protein>
<dbReference type="EMBL" id="CAUJNA010001444">
    <property type="protein sequence ID" value="CAJ1386957.1"/>
    <property type="molecule type" value="Genomic_DNA"/>
</dbReference>
<evidence type="ECO:0000313" key="5">
    <source>
        <dbReference type="Proteomes" id="UP001178507"/>
    </source>
</evidence>
<organism evidence="4 5">
    <name type="scientific">Effrenium voratum</name>
    <dbReference type="NCBI Taxonomy" id="2562239"/>
    <lineage>
        <taxon>Eukaryota</taxon>
        <taxon>Sar</taxon>
        <taxon>Alveolata</taxon>
        <taxon>Dinophyceae</taxon>
        <taxon>Suessiales</taxon>
        <taxon>Symbiodiniaceae</taxon>
        <taxon>Effrenium</taxon>
    </lineage>
</organism>
<dbReference type="InterPro" id="IPR035979">
    <property type="entry name" value="RBD_domain_sf"/>
</dbReference>
<dbReference type="InterPro" id="IPR012677">
    <property type="entry name" value="Nucleotide-bd_a/b_plait_sf"/>
</dbReference>
<dbReference type="Proteomes" id="UP001178507">
    <property type="component" value="Unassembled WGS sequence"/>
</dbReference>
<feature type="domain" description="RRM" evidence="3">
    <location>
        <begin position="228"/>
        <end position="263"/>
    </location>
</feature>
<comment type="caution">
    <text evidence="4">The sequence shown here is derived from an EMBL/GenBank/DDBJ whole genome shotgun (WGS) entry which is preliminary data.</text>
</comment>
<feature type="non-terminal residue" evidence="4">
    <location>
        <position position="263"/>
    </location>
</feature>
<accession>A0AA36N154</accession>
<sequence>GGLHVGPLSGSEAILVPHFPRSQTLKDEKMVNDLKAILCTKDLRCLVLLLRSEQDLRTLQESIGSFGMPGNPAMLFAFTHHEALKNQGLLKEPDSGWSFYDPEQESAALQIWGSGEGTVNIRGRYLCVEKVTSSCASLADDLSRATQEAAKTASRCITSRQQISEPLRRPPGRRDEKPRLVRVPSGSTPAAPAAELPTALPAALALAVQKASNPNDRRPWIEKEKGGVKLFVGRLPREVNKASLEECFNEFGEVLEVFIIASQ</sequence>
<dbReference type="Pfam" id="PF00076">
    <property type="entry name" value="RRM_1"/>
    <property type="match status" value="1"/>
</dbReference>
<gene>
    <name evidence="4" type="ORF">EVOR1521_LOCUS13123</name>
</gene>
<reference evidence="4" key="1">
    <citation type="submission" date="2023-08" db="EMBL/GenBank/DDBJ databases">
        <authorList>
            <person name="Chen Y."/>
            <person name="Shah S."/>
            <person name="Dougan E. K."/>
            <person name="Thang M."/>
            <person name="Chan C."/>
        </authorList>
    </citation>
    <scope>NUCLEOTIDE SEQUENCE</scope>
</reference>
<evidence type="ECO:0000259" key="3">
    <source>
        <dbReference type="PROSITE" id="PS50102"/>
    </source>
</evidence>
<dbReference type="GO" id="GO:0003723">
    <property type="term" value="F:RNA binding"/>
    <property type="evidence" value="ECO:0007669"/>
    <property type="project" value="UniProtKB-UniRule"/>
</dbReference>
<feature type="region of interest" description="Disordered" evidence="2">
    <location>
        <begin position="156"/>
        <end position="193"/>
    </location>
</feature>
<feature type="compositionally biased region" description="Basic and acidic residues" evidence="2">
    <location>
        <begin position="166"/>
        <end position="179"/>
    </location>
</feature>
<dbReference type="Gene3D" id="3.30.70.330">
    <property type="match status" value="1"/>
</dbReference>
<evidence type="ECO:0000256" key="2">
    <source>
        <dbReference type="SAM" id="MobiDB-lite"/>
    </source>
</evidence>
<keyword evidence="1" id="KW-0694">RNA-binding</keyword>